<name>A0ABN1E0R3_9PROT</name>
<accession>A0ABN1E0R3</accession>
<reference evidence="1 2" key="1">
    <citation type="journal article" date="2019" name="Int. J. Syst. Evol. Microbiol.">
        <title>The Global Catalogue of Microorganisms (GCM) 10K type strain sequencing project: providing services to taxonomists for standard genome sequencing and annotation.</title>
        <authorList>
            <consortium name="The Broad Institute Genomics Platform"/>
            <consortium name="The Broad Institute Genome Sequencing Center for Infectious Disease"/>
            <person name="Wu L."/>
            <person name="Ma J."/>
        </authorList>
    </citation>
    <scope>NUCLEOTIDE SEQUENCE [LARGE SCALE GENOMIC DNA]</scope>
    <source>
        <strain evidence="1 2">JCM 15089</strain>
    </source>
</reference>
<dbReference type="Gene3D" id="3.40.50.1000">
    <property type="entry name" value="HAD superfamily/HAD-like"/>
    <property type="match status" value="1"/>
</dbReference>
<protein>
    <submittedName>
        <fullName evidence="1">HAD-IA family hydrolase</fullName>
    </submittedName>
</protein>
<dbReference type="Proteomes" id="UP001499951">
    <property type="component" value="Unassembled WGS sequence"/>
</dbReference>
<comment type="caution">
    <text evidence="1">The sequence shown here is derived from an EMBL/GenBank/DDBJ whole genome shotgun (WGS) entry which is preliminary data.</text>
</comment>
<dbReference type="NCBIfam" id="TIGR01509">
    <property type="entry name" value="HAD-SF-IA-v3"/>
    <property type="match status" value="1"/>
</dbReference>
<dbReference type="PANTHER" id="PTHR43611">
    <property type="entry name" value="ALPHA-D-GLUCOSE 1-PHOSPHATE PHOSPHATASE"/>
    <property type="match status" value="1"/>
</dbReference>
<proteinExistence type="predicted"/>
<organism evidence="1 2">
    <name type="scientific">Rhizomicrobium electricum</name>
    <dbReference type="NCBI Taxonomy" id="480070"/>
    <lineage>
        <taxon>Bacteria</taxon>
        <taxon>Pseudomonadati</taxon>
        <taxon>Pseudomonadota</taxon>
        <taxon>Alphaproteobacteria</taxon>
        <taxon>Micropepsales</taxon>
        <taxon>Micropepsaceae</taxon>
        <taxon>Rhizomicrobium</taxon>
    </lineage>
</organism>
<dbReference type="EMBL" id="BAAADD010000001">
    <property type="protein sequence ID" value="GAA0555859.1"/>
    <property type="molecule type" value="Genomic_DNA"/>
</dbReference>
<keyword evidence="1" id="KW-0378">Hydrolase</keyword>
<dbReference type="PANTHER" id="PTHR43611:SF3">
    <property type="entry name" value="FLAVIN MONONUCLEOTIDE HYDROLASE 1, CHLOROPLATIC"/>
    <property type="match status" value="1"/>
</dbReference>
<gene>
    <name evidence="1" type="ORF">GCM10008942_00410</name>
</gene>
<dbReference type="SFLD" id="SFLDS00003">
    <property type="entry name" value="Haloacid_Dehalogenase"/>
    <property type="match status" value="1"/>
</dbReference>
<sequence length="215" mass="24177">MTLNTRMPVIKGVVFDLGGVVIDWNPMYLYRKVFDGDETKAANFLATICTLEWNARQDAGRDLIAATAERVAQFPEWEREIRAYYGRWIEMVGDAIPGTPELMAELKAAGLHLFALSNWNSETFSRVRYTFKPFRMFEHIVLSGDYGCIKPDRKLFEIALKCYEMEPENLVFVDDSPANVEGAAKVGLPALHFTGAEKLRRDLIQLGVPLAPAGA</sequence>
<dbReference type="GO" id="GO:0016787">
    <property type="term" value="F:hydrolase activity"/>
    <property type="evidence" value="ECO:0007669"/>
    <property type="project" value="UniProtKB-KW"/>
</dbReference>
<evidence type="ECO:0000313" key="1">
    <source>
        <dbReference type="EMBL" id="GAA0555859.1"/>
    </source>
</evidence>
<evidence type="ECO:0000313" key="2">
    <source>
        <dbReference type="Proteomes" id="UP001499951"/>
    </source>
</evidence>
<dbReference type="RefSeq" id="WP_166930251.1">
    <property type="nucleotide sequence ID" value="NZ_BAAADD010000001.1"/>
</dbReference>
<dbReference type="SUPFAM" id="SSF56784">
    <property type="entry name" value="HAD-like"/>
    <property type="match status" value="1"/>
</dbReference>
<dbReference type="PRINTS" id="PR00413">
    <property type="entry name" value="HADHALOGNASE"/>
</dbReference>
<dbReference type="Gene3D" id="1.10.150.240">
    <property type="entry name" value="Putative phosphatase, domain 2"/>
    <property type="match status" value="1"/>
</dbReference>
<keyword evidence="2" id="KW-1185">Reference proteome</keyword>
<dbReference type="CDD" id="cd02603">
    <property type="entry name" value="HAD_sEH-N_like"/>
    <property type="match status" value="1"/>
</dbReference>
<dbReference type="InterPro" id="IPR023214">
    <property type="entry name" value="HAD_sf"/>
</dbReference>
<dbReference type="InterPro" id="IPR023198">
    <property type="entry name" value="PGP-like_dom2"/>
</dbReference>
<dbReference type="SFLD" id="SFLDG01129">
    <property type="entry name" value="C1.5:_HAD__Beta-PGM__Phosphata"/>
    <property type="match status" value="1"/>
</dbReference>
<dbReference type="InterPro" id="IPR006439">
    <property type="entry name" value="HAD-SF_hydro_IA"/>
</dbReference>
<dbReference type="Pfam" id="PF00702">
    <property type="entry name" value="Hydrolase"/>
    <property type="match status" value="1"/>
</dbReference>
<dbReference type="InterPro" id="IPR036412">
    <property type="entry name" value="HAD-like_sf"/>
</dbReference>